<protein>
    <recommendedName>
        <fullName evidence="3">NACHT domain-containing protein</fullName>
    </recommendedName>
</protein>
<name>A0A366RB29_9HYPO</name>
<feature type="domain" description="NACHT" evidence="3">
    <location>
        <begin position="213"/>
        <end position="364"/>
    </location>
</feature>
<dbReference type="Pfam" id="PF24883">
    <property type="entry name" value="NPHP3_N"/>
    <property type="match status" value="1"/>
</dbReference>
<dbReference type="PANTHER" id="PTHR10039">
    <property type="entry name" value="AMELOGENIN"/>
    <property type="match status" value="1"/>
</dbReference>
<sequence length="1078" mass="122389">MNAAADVTDAASRLAEFADEAIHFFQKLFSHEESALRRVKELGALSKLAKEVHLKPSTNDDDSPEELEFMEQMLLHCSEIIRDILAEFNWNNNDRDLVLNESGLLSLYDDLNGNRASGLFEDLEREQMCLTAFRESEFKTLSRVPNASPLRLKYSNSISEREKELLHYLFVTDPRQDLASLELVKGNILEGTCSWITEQLEFRYWLLFPSKFKGLIIEGSEGTGKTMLAIYLAKQLERLYKRMPDNTVIYFFCNQGDIFKSSATTVLRGLIWQLGKLKPELLCHALKKVEAHGSERVVMARGSFGTMWQIFVAMIRDPSADNITCILDGIDECDTSSVKALSDRFSDLLTMRTSPQNFKLLLTSLLIPPAMKFKDAFSSLSLNSELQENITKDVELYIETNVKRIAQDKSWHQELQNQAMEAFGTRPNQSFHWATLVILDLEYEAQAHIPMYLKFLTNSTDTIYHRTLQYCPFKYRERTRLLLIWVFLAFNPLSLEELNILMGDQISAPDTGLENLRTCVKFCRAFLFIRPEIRKSGLGYETVETVHLSQRSLKNFPTRYVTGENSGPGIFRIFPEKDHERVASRCLDVMEELLPAWSKGIADEKCNLVLPYATRFWFRHLRECPQKLQDEKLASRAMSFLTQGHVNRGLWFTYLSDLRDAQEHIKAPWTAIKHGHHFPTINGLGVITDIILCEEPKDFTSADKLNALQLASLLGMTPIVRKIIDTISLLRYLRQTNIRSSLYGFFYTQPRGEARLIGTRRGCPLLATAELVAMNPLELAVIEGHKDVVALLLERRPHSSLRPDSIFALETAISRCDKNIVKLLIGAGAPKIRSPRGLEGPISTAIANDRPDVVQFLCRSDNTIWAQKTSKRDEATHALLHLSNDATPYPYDGSRFEQHVTILVRAGASPDGIASYNESLGLRKWKHGVLQFLHTHGITFQALGPFPSGKTPLMLAISSMHLSWPDVDPKDIIQPLLDSGASVNQTDRRGWTALHYVANEITLGRARREWEEMDDGEEYKLYQIAGLLIAAGVDQDVKDKQGRKAVDILGVVGAPVWKRDFTKPEGSRIRSTRRMSLE</sequence>
<dbReference type="RefSeq" id="XP_031014055.1">
    <property type="nucleotide sequence ID" value="XM_031161939.1"/>
</dbReference>
<dbReference type="AlphaFoldDB" id="A0A366RB29"/>
<gene>
    <name evidence="4" type="ORF">FIESC28_07799</name>
</gene>
<evidence type="ECO:0000256" key="1">
    <source>
        <dbReference type="ARBA" id="ARBA00022737"/>
    </source>
</evidence>
<evidence type="ECO:0000313" key="4">
    <source>
        <dbReference type="EMBL" id="RBR14369.1"/>
    </source>
</evidence>
<dbReference type="EMBL" id="QKXC01000168">
    <property type="protein sequence ID" value="RBR14369.1"/>
    <property type="molecule type" value="Genomic_DNA"/>
</dbReference>
<dbReference type="PROSITE" id="PS50297">
    <property type="entry name" value="ANK_REP_REGION"/>
    <property type="match status" value="1"/>
</dbReference>
<evidence type="ECO:0000259" key="3">
    <source>
        <dbReference type="PROSITE" id="PS50837"/>
    </source>
</evidence>
<keyword evidence="1" id="KW-0677">Repeat</keyword>
<dbReference type="PANTHER" id="PTHR10039:SF16">
    <property type="entry name" value="GPI INOSITOL-DEACYLASE"/>
    <property type="match status" value="1"/>
</dbReference>
<organism evidence="4 5">
    <name type="scientific">Fusarium coffeatum</name>
    <dbReference type="NCBI Taxonomy" id="231269"/>
    <lineage>
        <taxon>Eukaryota</taxon>
        <taxon>Fungi</taxon>
        <taxon>Dikarya</taxon>
        <taxon>Ascomycota</taxon>
        <taxon>Pezizomycotina</taxon>
        <taxon>Sordariomycetes</taxon>
        <taxon>Hypocreomycetidae</taxon>
        <taxon>Hypocreales</taxon>
        <taxon>Nectriaceae</taxon>
        <taxon>Fusarium</taxon>
        <taxon>Fusarium incarnatum-equiseti species complex</taxon>
    </lineage>
</organism>
<dbReference type="SUPFAM" id="SSF52540">
    <property type="entry name" value="P-loop containing nucleoside triphosphate hydrolases"/>
    <property type="match status" value="1"/>
</dbReference>
<dbReference type="SMART" id="SM00248">
    <property type="entry name" value="ANK"/>
    <property type="match status" value="5"/>
</dbReference>
<keyword evidence="2" id="KW-0040">ANK repeat</keyword>
<reference evidence="4 5" key="1">
    <citation type="submission" date="2018-06" db="EMBL/GenBank/DDBJ databases">
        <title>Fusarium incarnatum-equiseti species complex species 28.</title>
        <authorList>
            <person name="Gardiner D.M."/>
        </authorList>
    </citation>
    <scope>NUCLEOTIDE SEQUENCE [LARGE SCALE GENOMIC DNA]</scope>
    <source>
        <strain evidence="4 5">FIESC_28</strain>
    </source>
</reference>
<dbReference type="InterPro" id="IPR007111">
    <property type="entry name" value="NACHT_NTPase"/>
</dbReference>
<dbReference type="OrthoDB" id="20872at2759"/>
<dbReference type="InterPro" id="IPR036770">
    <property type="entry name" value="Ankyrin_rpt-contain_sf"/>
</dbReference>
<dbReference type="SUPFAM" id="SSF48403">
    <property type="entry name" value="Ankyrin repeat"/>
    <property type="match status" value="1"/>
</dbReference>
<dbReference type="Proteomes" id="UP000253153">
    <property type="component" value="Unassembled WGS sequence"/>
</dbReference>
<dbReference type="Pfam" id="PF00023">
    <property type="entry name" value="Ank"/>
    <property type="match status" value="1"/>
</dbReference>
<dbReference type="Gene3D" id="1.25.40.20">
    <property type="entry name" value="Ankyrin repeat-containing domain"/>
    <property type="match status" value="2"/>
</dbReference>
<dbReference type="Gene3D" id="3.40.50.300">
    <property type="entry name" value="P-loop containing nucleotide triphosphate hydrolases"/>
    <property type="match status" value="1"/>
</dbReference>
<evidence type="ECO:0000256" key="2">
    <source>
        <dbReference type="PROSITE-ProRule" id="PRU00023"/>
    </source>
</evidence>
<dbReference type="InterPro" id="IPR056884">
    <property type="entry name" value="NPHP3-like_N"/>
</dbReference>
<dbReference type="InterPro" id="IPR002110">
    <property type="entry name" value="Ankyrin_rpt"/>
</dbReference>
<comment type="caution">
    <text evidence="4">The sequence shown here is derived from an EMBL/GenBank/DDBJ whole genome shotgun (WGS) entry which is preliminary data.</text>
</comment>
<dbReference type="GeneID" id="41997235"/>
<proteinExistence type="predicted"/>
<keyword evidence="5" id="KW-1185">Reference proteome</keyword>
<dbReference type="PROSITE" id="PS50837">
    <property type="entry name" value="NACHT"/>
    <property type="match status" value="1"/>
</dbReference>
<accession>A0A366RB29</accession>
<evidence type="ECO:0000313" key="5">
    <source>
        <dbReference type="Proteomes" id="UP000253153"/>
    </source>
</evidence>
<dbReference type="PROSITE" id="PS50088">
    <property type="entry name" value="ANK_REPEAT"/>
    <property type="match status" value="1"/>
</dbReference>
<dbReference type="InterPro" id="IPR027417">
    <property type="entry name" value="P-loop_NTPase"/>
</dbReference>
<feature type="repeat" description="ANK" evidence="2">
    <location>
        <begin position="948"/>
        <end position="988"/>
    </location>
</feature>